<sequence length="148" mass="16222">MTDSGTDQNSAKTPHPNLQRLSVLVGTWRVSGPGHSGTVTYEWMDGGHFLVQHVRLVQDDRPTTGVEYIGYDPDTDTLRSHFFGSDGDLLEYVYEVVDHELTIWFGEPGSPAKYSGTFNAQATAATGAWSWPGGGYTSTMTRIDPGQH</sequence>
<accession>A0ABY5YX52</accession>
<dbReference type="EMBL" id="CP073721">
    <property type="protein sequence ID" value="UWZ34325.1"/>
    <property type="molecule type" value="Genomic_DNA"/>
</dbReference>
<organism evidence="1 2">
    <name type="scientific">Dactylosporangium roseum</name>
    <dbReference type="NCBI Taxonomy" id="47989"/>
    <lineage>
        <taxon>Bacteria</taxon>
        <taxon>Bacillati</taxon>
        <taxon>Actinomycetota</taxon>
        <taxon>Actinomycetes</taxon>
        <taxon>Micromonosporales</taxon>
        <taxon>Micromonosporaceae</taxon>
        <taxon>Dactylosporangium</taxon>
    </lineage>
</organism>
<protein>
    <submittedName>
        <fullName evidence="1">DUF1579 family protein</fullName>
    </submittedName>
</protein>
<keyword evidence="2" id="KW-1185">Reference proteome</keyword>
<reference evidence="1" key="1">
    <citation type="submission" date="2021-04" db="EMBL/GenBank/DDBJ databases">
        <title>Biosynthetic gene clusters of Dactylosporangioum roseum.</title>
        <authorList>
            <person name="Hartkoorn R.C."/>
            <person name="Beaudoing E."/>
            <person name="Hot D."/>
            <person name="Moureu S."/>
        </authorList>
    </citation>
    <scope>NUCLEOTIDE SEQUENCE</scope>
    <source>
        <strain evidence="1">NRRL B-16295</strain>
    </source>
</reference>
<evidence type="ECO:0000313" key="1">
    <source>
        <dbReference type="EMBL" id="UWZ34325.1"/>
    </source>
</evidence>
<gene>
    <name evidence="1" type="ORF">Drose_24165</name>
</gene>
<evidence type="ECO:0000313" key="2">
    <source>
        <dbReference type="Proteomes" id="UP001058271"/>
    </source>
</evidence>
<dbReference type="RefSeq" id="WP_260723629.1">
    <property type="nucleotide sequence ID" value="NZ_BAAABS010000080.1"/>
</dbReference>
<proteinExistence type="predicted"/>
<dbReference type="Proteomes" id="UP001058271">
    <property type="component" value="Chromosome"/>
</dbReference>
<name>A0ABY5YX52_9ACTN</name>